<proteinExistence type="predicted"/>
<evidence type="ECO:0000313" key="2">
    <source>
        <dbReference type="Proteomes" id="UP000092503"/>
    </source>
</evidence>
<dbReference type="Proteomes" id="UP000092503">
    <property type="component" value="Unassembled WGS sequence"/>
</dbReference>
<evidence type="ECO:0008006" key="3">
    <source>
        <dbReference type="Google" id="ProtNLM"/>
    </source>
</evidence>
<dbReference type="AlphaFoldDB" id="A0A1C3NLQ1"/>
<reference evidence="1 2" key="1">
    <citation type="submission" date="2016-06" db="EMBL/GenBank/DDBJ databases">
        <authorList>
            <person name="Kjaerup R.B."/>
            <person name="Dalgaard T.S."/>
            <person name="Juul-Madsen H.R."/>
        </authorList>
    </citation>
    <scope>NUCLEOTIDE SEQUENCE [LARGE SCALE GENOMIC DNA]</scope>
    <source>
        <strain evidence="1">LMG947</strain>
    </source>
</reference>
<gene>
    <name evidence="1" type="ORF">XBLMG947_2141</name>
</gene>
<evidence type="ECO:0000313" key="1">
    <source>
        <dbReference type="EMBL" id="SBV51353.1"/>
    </source>
</evidence>
<dbReference type="EMBL" id="FLTX01000034">
    <property type="protein sequence ID" value="SBV51353.1"/>
    <property type="molecule type" value="Genomic_DNA"/>
</dbReference>
<sequence>MATVRGPFASLLQRLRIHGQANAACEHARHSAAHAQPRIEAGSTLHTMAGLDPVAAAAFADAFVLEIEHAIATCTLGDADTHQPQALQQIHSLKNTVSMTGSQQLLKACDQLRDAASHDALGNTLAQRFIAVANAAGLLVRHYRRTLPSDTADPHA</sequence>
<name>A0A1C3NLQ1_9XANT</name>
<organism evidence="1 2">
    <name type="scientific">Xanthomonas bromi</name>
    <dbReference type="NCBI Taxonomy" id="56449"/>
    <lineage>
        <taxon>Bacteria</taxon>
        <taxon>Pseudomonadati</taxon>
        <taxon>Pseudomonadota</taxon>
        <taxon>Gammaproteobacteria</taxon>
        <taxon>Lysobacterales</taxon>
        <taxon>Lysobacteraceae</taxon>
        <taxon>Xanthomonas</taxon>
    </lineage>
</organism>
<protein>
    <recommendedName>
        <fullName evidence="3">HPt domain-containing protein</fullName>
    </recommendedName>
</protein>
<accession>A0A1C3NLQ1</accession>